<sequence length="179" mass="18685">MCANVMSLANDAASAIAIQAASPVTAGFPSAATDTASLNTLVPSLKTDLNTWYTAWRGKEPIEPPEAGFLGVFGTSTNFSAALGAVTPMMRMVRNDYVYAGSLAMAYEQLYSVGLALKVTAPGLDALAMTGLESIIPVVRSLSETMCRVTIRDLHNQDGSIGMSIATDAVTDTQAAWSA</sequence>
<gene>
    <name evidence="1" type="ORF">BSZ36_05880</name>
</gene>
<reference evidence="1 2" key="1">
    <citation type="submission" date="2016-11" db="EMBL/GenBank/DDBJ databases">
        <title>Study of marine rhodopsin-containing bacteria.</title>
        <authorList>
            <person name="Yoshizawa S."/>
            <person name="Kumagai Y."/>
            <person name="Kogure K."/>
        </authorList>
    </citation>
    <scope>NUCLEOTIDE SEQUENCE [LARGE SCALE GENOMIC DNA]</scope>
    <source>
        <strain evidence="1 2">SG-29</strain>
    </source>
</reference>
<protein>
    <submittedName>
        <fullName evidence="1">Uncharacterized protein</fullName>
    </submittedName>
</protein>
<comment type="caution">
    <text evidence="1">The sequence shown here is derived from an EMBL/GenBank/DDBJ whole genome shotgun (WGS) entry which is preliminary data.</text>
</comment>
<name>A0A259TXX6_9BACT</name>
<evidence type="ECO:0000313" key="2">
    <source>
        <dbReference type="Proteomes" id="UP000216446"/>
    </source>
</evidence>
<evidence type="ECO:0000313" key="1">
    <source>
        <dbReference type="EMBL" id="OZC02546.1"/>
    </source>
</evidence>
<dbReference type="InParanoid" id="A0A259TXX6"/>
<dbReference type="AlphaFoldDB" id="A0A259TXX6"/>
<accession>A0A259TXX6</accession>
<proteinExistence type="predicted"/>
<keyword evidence="2" id="KW-1185">Reference proteome</keyword>
<dbReference type="EMBL" id="MQWB01000001">
    <property type="protein sequence ID" value="OZC02546.1"/>
    <property type="molecule type" value="Genomic_DNA"/>
</dbReference>
<organism evidence="1 2">
    <name type="scientific">Rubricoccus marinus</name>
    <dbReference type="NCBI Taxonomy" id="716817"/>
    <lineage>
        <taxon>Bacteria</taxon>
        <taxon>Pseudomonadati</taxon>
        <taxon>Rhodothermota</taxon>
        <taxon>Rhodothermia</taxon>
        <taxon>Rhodothermales</taxon>
        <taxon>Rubricoccaceae</taxon>
        <taxon>Rubricoccus</taxon>
    </lineage>
</organism>
<dbReference type="Proteomes" id="UP000216446">
    <property type="component" value="Unassembled WGS sequence"/>
</dbReference>